<reference evidence="2 3" key="1">
    <citation type="journal article" date="2016" name="Nat. Commun.">
        <title>Ectomycorrhizal ecology is imprinted in the genome of the dominant symbiotic fungus Cenococcum geophilum.</title>
        <authorList>
            <consortium name="DOE Joint Genome Institute"/>
            <person name="Peter M."/>
            <person name="Kohler A."/>
            <person name="Ohm R.A."/>
            <person name="Kuo A."/>
            <person name="Krutzmann J."/>
            <person name="Morin E."/>
            <person name="Arend M."/>
            <person name="Barry K.W."/>
            <person name="Binder M."/>
            <person name="Choi C."/>
            <person name="Clum A."/>
            <person name="Copeland A."/>
            <person name="Grisel N."/>
            <person name="Haridas S."/>
            <person name="Kipfer T."/>
            <person name="LaButti K."/>
            <person name="Lindquist E."/>
            <person name="Lipzen A."/>
            <person name="Maire R."/>
            <person name="Meier B."/>
            <person name="Mihaltcheva S."/>
            <person name="Molinier V."/>
            <person name="Murat C."/>
            <person name="Poggeler S."/>
            <person name="Quandt C.A."/>
            <person name="Sperisen C."/>
            <person name="Tritt A."/>
            <person name="Tisserant E."/>
            <person name="Crous P.W."/>
            <person name="Henrissat B."/>
            <person name="Nehls U."/>
            <person name="Egli S."/>
            <person name="Spatafora J.W."/>
            <person name="Grigoriev I.V."/>
            <person name="Martin F.M."/>
        </authorList>
    </citation>
    <scope>NUCLEOTIDE SEQUENCE [LARGE SCALE GENOMIC DNA]</scope>
    <source>
        <strain evidence="2 3">CBS 459.81</strain>
    </source>
</reference>
<name>A0A8E2E4L5_9PEZI</name>
<accession>A0A8E2E4L5</accession>
<dbReference type="AlphaFoldDB" id="A0A8E2E4L5"/>
<dbReference type="Proteomes" id="UP000250266">
    <property type="component" value="Unassembled WGS sequence"/>
</dbReference>
<protein>
    <submittedName>
        <fullName evidence="2">Uncharacterized protein</fullName>
    </submittedName>
</protein>
<sequence length="122" mass="13188">MRVSSALTTFLAVSAIDSAVTAARANRTTINPVYGDDTTITIPYHSSLSSPVAEVTIPLILSKWKHPAPHYVVHNNTRYHPTTLPNGTSFFPYPTPTRTLTTLTTVRSSAKPISGSEDDACM</sequence>
<dbReference type="EMBL" id="KV745139">
    <property type="protein sequence ID" value="OCK77286.1"/>
    <property type="molecule type" value="Genomic_DNA"/>
</dbReference>
<keyword evidence="3" id="KW-1185">Reference proteome</keyword>
<keyword evidence="1" id="KW-0732">Signal</keyword>
<evidence type="ECO:0000256" key="1">
    <source>
        <dbReference type="SAM" id="SignalP"/>
    </source>
</evidence>
<feature type="signal peptide" evidence="1">
    <location>
        <begin position="1"/>
        <end position="25"/>
    </location>
</feature>
<evidence type="ECO:0000313" key="3">
    <source>
        <dbReference type="Proteomes" id="UP000250266"/>
    </source>
</evidence>
<proteinExistence type="predicted"/>
<organism evidence="2 3">
    <name type="scientific">Lepidopterella palustris CBS 459.81</name>
    <dbReference type="NCBI Taxonomy" id="1314670"/>
    <lineage>
        <taxon>Eukaryota</taxon>
        <taxon>Fungi</taxon>
        <taxon>Dikarya</taxon>
        <taxon>Ascomycota</taxon>
        <taxon>Pezizomycotina</taxon>
        <taxon>Dothideomycetes</taxon>
        <taxon>Pleosporomycetidae</taxon>
        <taxon>Mytilinidiales</taxon>
        <taxon>Argynnaceae</taxon>
        <taxon>Lepidopterella</taxon>
    </lineage>
</organism>
<gene>
    <name evidence="2" type="ORF">K432DRAFT_407441</name>
</gene>
<feature type="chain" id="PRO_5034243160" evidence="1">
    <location>
        <begin position="26"/>
        <end position="122"/>
    </location>
</feature>
<evidence type="ECO:0000313" key="2">
    <source>
        <dbReference type="EMBL" id="OCK77286.1"/>
    </source>
</evidence>